<organism evidence="2 3">
    <name type="scientific">Aequorivita xiaoshiensis</name>
    <dbReference type="NCBI Taxonomy" id="2874476"/>
    <lineage>
        <taxon>Bacteria</taxon>
        <taxon>Pseudomonadati</taxon>
        <taxon>Bacteroidota</taxon>
        <taxon>Flavobacteriia</taxon>
        <taxon>Flavobacteriales</taxon>
        <taxon>Flavobacteriaceae</taxon>
        <taxon>Aequorivita</taxon>
    </lineage>
</organism>
<dbReference type="AlphaFoldDB" id="A0A9X1R5R6"/>
<sequence>QTLTATATVPGGQAVVWYDAATGGSVVSSPTLNSVGSITYYAQANVDGNGCISLTRTPVTLTITDAPDAPVSGGDQTECEASPIQTLTATATVPGGQAVVWYTAATG</sequence>
<accession>A0A9X1R5R6</accession>
<keyword evidence="3" id="KW-1185">Reference proteome</keyword>
<feature type="domain" description="Ig-like" evidence="1">
    <location>
        <begin position="2"/>
        <end position="64"/>
    </location>
</feature>
<gene>
    <name evidence="2" type="ORF">K8344_14070</name>
</gene>
<dbReference type="Proteomes" id="UP001139462">
    <property type="component" value="Unassembled WGS sequence"/>
</dbReference>
<feature type="non-terminal residue" evidence="2">
    <location>
        <position position="107"/>
    </location>
</feature>
<feature type="non-terminal residue" evidence="2">
    <location>
        <position position="1"/>
    </location>
</feature>
<evidence type="ECO:0000313" key="2">
    <source>
        <dbReference type="EMBL" id="MCG2432247.1"/>
    </source>
</evidence>
<evidence type="ECO:0000313" key="3">
    <source>
        <dbReference type="Proteomes" id="UP001139462"/>
    </source>
</evidence>
<dbReference type="InterPro" id="IPR044023">
    <property type="entry name" value="Ig_7"/>
</dbReference>
<name>A0A9X1R5R6_9FLAO</name>
<evidence type="ECO:0000259" key="1">
    <source>
        <dbReference type="Pfam" id="PF19081"/>
    </source>
</evidence>
<comment type="caution">
    <text evidence="2">The sequence shown here is derived from an EMBL/GenBank/DDBJ whole genome shotgun (WGS) entry which is preliminary data.</text>
</comment>
<dbReference type="Pfam" id="PF19081">
    <property type="entry name" value="Ig_7"/>
    <property type="match status" value="1"/>
</dbReference>
<reference evidence="2" key="1">
    <citation type="submission" date="2021-09" db="EMBL/GenBank/DDBJ databases">
        <title>Genome of Aequorivita sp. strain F64183.</title>
        <authorList>
            <person name="Wang Y."/>
        </authorList>
    </citation>
    <scope>NUCLEOTIDE SEQUENCE</scope>
    <source>
        <strain evidence="2">F64183</strain>
    </source>
</reference>
<dbReference type="EMBL" id="JAIRBB010000080">
    <property type="protein sequence ID" value="MCG2432247.1"/>
    <property type="molecule type" value="Genomic_DNA"/>
</dbReference>
<protein>
    <recommendedName>
        <fullName evidence="1">Ig-like domain-containing protein</fullName>
    </recommendedName>
</protein>
<dbReference type="RefSeq" id="WP_420908364.1">
    <property type="nucleotide sequence ID" value="NZ_JAIRBB010000080.1"/>
</dbReference>
<proteinExistence type="predicted"/>